<dbReference type="AlphaFoldDB" id="A0A4V5TPW3"/>
<proteinExistence type="predicted"/>
<name>A0A4V5TPW3_BACMY</name>
<dbReference type="EMBL" id="SZOD01001617">
    <property type="protein sequence ID" value="TKI73673.1"/>
    <property type="molecule type" value="Genomic_DNA"/>
</dbReference>
<organism evidence="1 2">
    <name type="scientific">Bacillus mycoides</name>
    <dbReference type="NCBI Taxonomy" id="1405"/>
    <lineage>
        <taxon>Bacteria</taxon>
        <taxon>Bacillati</taxon>
        <taxon>Bacillota</taxon>
        <taxon>Bacilli</taxon>
        <taxon>Bacillales</taxon>
        <taxon>Bacillaceae</taxon>
        <taxon>Bacillus</taxon>
        <taxon>Bacillus cereus group</taxon>
    </lineage>
</organism>
<protein>
    <submittedName>
        <fullName evidence="1">Uncharacterized protein</fullName>
    </submittedName>
</protein>
<sequence length="91" mass="11038">MIIIKNRIFIIIIGIIRTITYNDTIRYIRKITKNNYTEVNRMPLKLWISREEEVEIPNFKSHEEARTYFKEKYGDAFQISESFKIDGEQVY</sequence>
<gene>
    <name evidence="1" type="ORF">FC701_36825</name>
</gene>
<reference evidence="1 2" key="1">
    <citation type="journal article" date="2019" name="Environ. Microbiol.">
        <title>An active ?-lactamase is a part of an orchestrated cell wall stress resistance network of Bacillus subtilis and related rhizosphere species.</title>
        <authorList>
            <person name="Bucher T."/>
            <person name="Keren-Paz A."/>
            <person name="Hausser J."/>
            <person name="Olender T."/>
            <person name="Cytryn E."/>
            <person name="Kolodkin-Gal I."/>
        </authorList>
    </citation>
    <scope>NUCLEOTIDE SEQUENCE [LARGE SCALE GENOMIC DNA]</scope>
    <source>
        <strain evidence="1 2">I186</strain>
    </source>
</reference>
<evidence type="ECO:0000313" key="2">
    <source>
        <dbReference type="Proteomes" id="UP000305524"/>
    </source>
</evidence>
<accession>A0A4V5TPW3</accession>
<comment type="caution">
    <text evidence="1">The sequence shown here is derived from an EMBL/GenBank/DDBJ whole genome shotgun (WGS) entry which is preliminary data.</text>
</comment>
<feature type="non-terminal residue" evidence="1">
    <location>
        <position position="91"/>
    </location>
</feature>
<dbReference type="Proteomes" id="UP000305524">
    <property type="component" value="Unassembled WGS sequence"/>
</dbReference>
<evidence type="ECO:0000313" key="1">
    <source>
        <dbReference type="EMBL" id="TKI73673.1"/>
    </source>
</evidence>